<feature type="transmembrane region" description="Helical" evidence="6">
    <location>
        <begin position="158"/>
        <end position="179"/>
    </location>
</feature>
<dbReference type="PIRSF" id="PIRSF006648">
    <property type="entry name" value="DrrB"/>
    <property type="match status" value="1"/>
</dbReference>
<evidence type="ECO:0000256" key="6">
    <source>
        <dbReference type="RuleBase" id="RU361157"/>
    </source>
</evidence>
<accession>A0A2T0UE02</accession>
<feature type="transmembrane region" description="Helical" evidence="6">
    <location>
        <begin position="120"/>
        <end position="146"/>
    </location>
</feature>
<evidence type="ECO:0000256" key="2">
    <source>
        <dbReference type="ARBA" id="ARBA00022692"/>
    </source>
</evidence>
<organism evidence="8 9">
    <name type="scientific">Glycomyces artemisiae</name>
    <dbReference type="NCBI Taxonomy" id="1076443"/>
    <lineage>
        <taxon>Bacteria</taxon>
        <taxon>Bacillati</taxon>
        <taxon>Actinomycetota</taxon>
        <taxon>Actinomycetes</taxon>
        <taxon>Glycomycetales</taxon>
        <taxon>Glycomycetaceae</taxon>
        <taxon>Glycomyces</taxon>
    </lineage>
</organism>
<protein>
    <recommendedName>
        <fullName evidence="6">Transport permease protein</fullName>
    </recommendedName>
</protein>
<dbReference type="GO" id="GO:0043190">
    <property type="term" value="C:ATP-binding cassette (ABC) transporter complex"/>
    <property type="evidence" value="ECO:0007669"/>
    <property type="project" value="InterPro"/>
</dbReference>
<dbReference type="InterPro" id="IPR051784">
    <property type="entry name" value="Nod_factor_ABC_transporter"/>
</dbReference>
<evidence type="ECO:0000256" key="4">
    <source>
        <dbReference type="ARBA" id="ARBA00023136"/>
    </source>
</evidence>
<keyword evidence="3 6" id="KW-1133">Transmembrane helix</keyword>
<keyword evidence="5" id="KW-0046">Antibiotic resistance</keyword>
<evidence type="ECO:0000313" key="9">
    <source>
        <dbReference type="Proteomes" id="UP000238176"/>
    </source>
</evidence>
<dbReference type="GO" id="GO:0140359">
    <property type="term" value="F:ABC-type transporter activity"/>
    <property type="evidence" value="ECO:0007669"/>
    <property type="project" value="InterPro"/>
</dbReference>
<keyword evidence="4 6" id="KW-0472">Membrane</keyword>
<sequence>MTAVLTAPAAPGLDAAAVKRPFALARHSLALAWRNLVKTMRNPEQLLDVTLQPIIFTAMFGFLLGGALAGDTAAYLQTLVPALMVMLTLFASIQSGTNFSTDLKSGLFDRFRSMPIGRSAPLIGAVLGDAIRYVVTIVVLLGFSYLLGFRIETDPARALAACLLAIGLGFALSWVFLLLGAVMKEPGSVQGIAFIVTFPLTFGTNMLTPTASMPGWLQAWMDVNPSVYAMDAARGLMVGGPVATPVAVTLAWIAGIIAVFAPLAVAAYRRRT</sequence>
<dbReference type="PROSITE" id="PS51012">
    <property type="entry name" value="ABC_TM2"/>
    <property type="match status" value="1"/>
</dbReference>
<comment type="caution">
    <text evidence="8">The sequence shown here is derived from an EMBL/GenBank/DDBJ whole genome shotgun (WGS) entry which is preliminary data.</text>
</comment>
<dbReference type="AlphaFoldDB" id="A0A2T0UE02"/>
<evidence type="ECO:0000256" key="3">
    <source>
        <dbReference type="ARBA" id="ARBA00022989"/>
    </source>
</evidence>
<comment type="subcellular location">
    <subcellularLocation>
        <location evidence="6">Cell membrane</location>
        <topology evidence="6">Multi-pass membrane protein</topology>
    </subcellularLocation>
    <subcellularLocation>
        <location evidence="1">Membrane</location>
        <topology evidence="1">Multi-pass membrane protein</topology>
    </subcellularLocation>
</comment>
<evidence type="ECO:0000256" key="1">
    <source>
        <dbReference type="ARBA" id="ARBA00004141"/>
    </source>
</evidence>
<feature type="domain" description="ABC transmembrane type-2" evidence="7">
    <location>
        <begin position="44"/>
        <end position="271"/>
    </location>
</feature>
<feature type="transmembrane region" description="Helical" evidence="6">
    <location>
        <begin position="46"/>
        <end position="68"/>
    </location>
</feature>
<gene>
    <name evidence="8" type="ORF">B0I28_11058</name>
</gene>
<dbReference type="Pfam" id="PF01061">
    <property type="entry name" value="ABC2_membrane"/>
    <property type="match status" value="1"/>
</dbReference>
<dbReference type="GO" id="GO:0046677">
    <property type="term" value="P:response to antibiotic"/>
    <property type="evidence" value="ECO:0007669"/>
    <property type="project" value="UniProtKB-KW"/>
</dbReference>
<dbReference type="InterPro" id="IPR013525">
    <property type="entry name" value="ABC2_TM"/>
</dbReference>
<feature type="transmembrane region" description="Helical" evidence="6">
    <location>
        <begin position="74"/>
        <end position="99"/>
    </location>
</feature>
<keyword evidence="6" id="KW-0813">Transport</keyword>
<reference evidence="8 9" key="1">
    <citation type="submission" date="2018-03" db="EMBL/GenBank/DDBJ databases">
        <title>Genomic Encyclopedia of Type Strains, Phase III (KMG-III): the genomes of soil and plant-associated and newly described type strains.</title>
        <authorList>
            <person name="Whitman W."/>
        </authorList>
    </citation>
    <scope>NUCLEOTIDE SEQUENCE [LARGE SCALE GENOMIC DNA]</scope>
    <source>
        <strain evidence="8 9">CGMCC 4.7067</strain>
    </source>
</reference>
<dbReference type="PANTHER" id="PTHR43229">
    <property type="entry name" value="NODULATION PROTEIN J"/>
    <property type="match status" value="1"/>
</dbReference>
<evidence type="ECO:0000256" key="5">
    <source>
        <dbReference type="ARBA" id="ARBA00023251"/>
    </source>
</evidence>
<comment type="similarity">
    <text evidence="6">Belongs to the ABC-2 integral membrane protein family.</text>
</comment>
<keyword evidence="6" id="KW-1003">Cell membrane</keyword>
<dbReference type="PANTHER" id="PTHR43229:SF2">
    <property type="entry name" value="NODULATION PROTEIN J"/>
    <property type="match status" value="1"/>
</dbReference>
<keyword evidence="2 6" id="KW-0812">Transmembrane</keyword>
<keyword evidence="9" id="KW-1185">Reference proteome</keyword>
<dbReference type="InterPro" id="IPR047817">
    <property type="entry name" value="ABC2_TM_bact-type"/>
</dbReference>
<evidence type="ECO:0000313" key="8">
    <source>
        <dbReference type="EMBL" id="PRY56176.1"/>
    </source>
</evidence>
<feature type="transmembrane region" description="Helical" evidence="6">
    <location>
        <begin position="246"/>
        <end position="268"/>
    </location>
</feature>
<evidence type="ECO:0000259" key="7">
    <source>
        <dbReference type="PROSITE" id="PS51012"/>
    </source>
</evidence>
<feature type="transmembrane region" description="Helical" evidence="6">
    <location>
        <begin position="191"/>
        <end position="211"/>
    </location>
</feature>
<dbReference type="InterPro" id="IPR000412">
    <property type="entry name" value="ABC_2_transport"/>
</dbReference>
<name>A0A2T0UE02_9ACTN</name>
<proteinExistence type="inferred from homology"/>
<dbReference type="Proteomes" id="UP000238176">
    <property type="component" value="Unassembled WGS sequence"/>
</dbReference>
<dbReference type="EMBL" id="PVTJ01000010">
    <property type="protein sequence ID" value="PRY56176.1"/>
    <property type="molecule type" value="Genomic_DNA"/>
</dbReference>
<dbReference type="RefSeq" id="WP_106366085.1">
    <property type="nucleotide sequence ID" value="NZ_PVTJ01000010.1"/>
</dbReference>
<dbReference type="OrthoDB" id="670210at2"/>